<reference evidence="2 3" key="1">
    <citation type="submission" date="2020-08" db="EMBL/GenBank/DDBJ databases">
        <title>Sequencing the genomes of 1000 actinobacteria strains.</title>
        <authorList>
            <person name="Klenk H.-P."/>
        </authorList>
    </citation>
    <scope>NUCLEOTIDE SEQUENCE [LARGE SCALE GENOMIC DNA]</scope>
    <source>
        <strain evidence="2 3">DSM 16678</strain>
    </source>
</reference>
<gene>
    <name evidence="2" type="ORF">FHX36_000067</name>
</gene>
<dbReference type="RefSeq" id="WP_183513413.1">
    <property type="nucleotide sequence ID" value="NZ_JACIBU010000001.1"/>
</dbReference>
<feature type="signal peptide" evidence="1">
    <location>
        <begin position="1"/>
        <end position="26"/>
    </location>
</feature>
<comment type="caution">
    <text evidence="2">The sequence shown here is derived from an EMBL/GenBank/DDBJ whole genome shotgun (WGS) entry which is preliminary data.</text>
</comment>
<evidence type="ECO:0000313" key="3">
    <source>
        <dbReference type="Proteomes" id="UP000580718"/>
    </source>
</evidence>
<organism evidence="2 3">
    <name type="scientific">Modestobacter versicolor</name>
    <dbReference type="NCBI Taxonomy" id="429133"/>
    <lineage>
        <taxon>Bacteria</taxon>
        <taxon>Bacillati</taxon>
        <taxon>Actinomycetota</taxon>
        <taxon>Actinomycetes</taxon>
        <taxon>Geodermatophilales</taxon>
        <taxon>Geodermatophilaceae</taxon>
        <taxon>Modestobacter</taxon>
    </lineage>
</organism>
<evidence type="ECO:0000313" key="2">
    <source>
        <dbReference type="EMBL" id="MBB3674332.1"/>
    </source>
</evidence>
<feature type="chain" id="PRO_5032903762" description="Excalibur calcium-binding domain-containing protein" evidence="1">
    <location>
        <begin position="27"/>
        <end position="136"/>
    </location>
</feature>
<proteinExistence type="predicted"/>
<sequence>MRVRSAVAAAVLAATVSVPLAGTAAAADLDCADFPNQAAAQVVLDADPTDPNDLDGNDNGQACEAQAYGSVAAAPVPATPAGQVAARPAGAVAAGDGSSAGPVLEHDGSPLRYVVGGLAFAVAGGAAVAARRASRA</sequence>
<dbReference type="Proteomes" id="UP000580718">
    <property type="component" value="Unassembled WGS sequence"/>
</dbReference>
<protein>
    <recommendedName>
        <fullName evidence="4">Excalibur calcium-binding domain-containing protein</fullName>
    </recommendedName>
</protein>
<accession>A0A839XYN9</accession>
<evidence type="ECO:0000256" key="1">
    <source>
        <dbReference type="SAM" id="SignalP"/>
    </source>
</evidence>
<keyword evidence="1" id="KW-0732">Signal</keyword>
<dbReference type="EMBL" id="JACIBU010000001">
    <property type="protein sequence ID" value="MBB3674332.1"/>
    <property type="molecule type" value="Genomic_DNA"/>
</dbReference>
<name>A0A839XYN9_9ACTN</name>
<evidence type="ECO:0008006" key="4">
    <source>
        <dbReference type="Google" id="ProtNLM"/>
    </source>
</evidence>
<dbReference type="AlphaFoldDB" id="A0A839XYN9"/>